<keyword evidence="2" id="KW-1185">Reference proteome</keyword>
<evidence type="ECO:0000313" key="2">
    <source>
        <dbReference type="Proteomes" id="UP000689195"/>
    </source>
</evidence>
<accession>A0A8S1S8V9</accession>
<reference evidence="1" key="1">
    <citation type="submission" date="2021-01" db="EMBL/GenBank/DDBJ databases">
        <authorList>
            <consortium name="Genoscope - CEA"/>
            <person name="William W."/>
        </authorList>
    </citation>
    <scope>NUCLEOTIDE SEQUENCE</scope>
</reference>
<sequence>MRKFIKTNNIIQLFNINSQVYLHSHRIRYINSYLNEMIYQQDFVVMIMIIDLLKRQMKIQLKYSFSFQNHGYIILQINPTQKFNKNVVKDQMIQKKQKQQHKENLLLLFKNTTLRHWVLFVKQSLLMKSQRLIYSFFTNY</sequence>
<dbReference type="EMBL" id="CAJJDO010000005">
    <property type="protein sequence ID" value="CAD8136508.1"/>
    <property type="molecule type" value="Genomic_DNA"/>
</dbReference>
<protein>
    <submittedName>
        <fullName evidence="1">Uncharacterized protein</fullName>
    </submittedName>
</protein>
<evidence type="ECO:0000313" key="1">
    <source>
        <dbReference type="EMBL" id="CAD8136508.1"/>
    </source>
</evidence>
<comment type="caution">
    <text evidence="1">The sequence shown here is derived from an EMBL/GenBank/DDBJ whole genome shotgun (WGS) entry which is preliminary data.</text>
</comment>
<dbReference type="Proteomes" id="UP000689195">
    <property type="component" value="Unassembled WGS sequence"/>
</dbReference>
<dbReference type="AlphaFoldDB" id="A0A8S1S8V9"/>
<gene>
    <name evidence="1" type="ORF">PPENT_87.1.T0050185</name>
</gene>
<proteinExistence type="predicted"/>
<name>A0A8S1S8V9_9CILI</name>
<organism evidence="1 2">
    <name type="scientific">Paramecium pentaurelia</name>
    <dbReference type="NCBI Taxonomy" id="43138"/>
    <lineage>
        <taxon>Eukaryota</taxon>
        <taxon>Sar</taxon>
        <taxon>Alveolata</taxon>
        <taxon>Ciliophora</taxon>
        <taxon>Intramacronucleata</taxon>
        <taxon>Oligohymenophorea</taxon>
        <taxon>Peniculida</taxon>
        <taxon>Parameciidae</taxon>
        <taxon>Paramecium</taxon>
    </lineage>
</organism>